<organism evidence="1 2">
    <name type="scientific">Rhizopogon vinicolor AM-OR11-026</name>
    <dbReference type="NCBI Taxonomy" id="1314800"/>
    <lineage>
        <taxon>Eukaryota</taxon>
        <taxon>Fungi</taxon>
        <taxon>Dikarya</taxon>
        <taxon>Basidiomycota</taxon>
        <taxon>Agaricomycotina</taxon>
        <taxon>Agaricomycetes</taxon>
        <taxon>Agaricomycetidae</taxon>
        <taxon>Boletales</taxon>
        <taxon>Suillineae</taxon>
        <taxon>Rhizopogonaceae</taxon>
        <taxon>Rhizopogon</taxon>
    </lineage>
</organism>
<dbReference type="InParanoid" id="A0A1B7MHH4"/>
<dbReference type="AlphaFoldDB" id="A0A1B7MHH4"/>
<gene>
    <name evidence="1" type="ORF">K503DRAFT_805566</name>
</gene>
<keyword evidence="2" id="KW-1185">Reference proteome</keyword>
<evidence type="ECO:0000313" key="2">
    <source>
        <dbReference type="Proteomes" id="UP000092154"/>
    </source>
</evidence>
<protein>
    <submittedName>
        <fullName evidence="1">Uncharacterized protein</fullName>
    </submittedName>
</protein>
<evidence type="ECO:0000313" key="1">
    <source>
        <dbReference type="EMBL" id="OAX32045.1"/>
    </source>
</evidence>
<dbReference type="OrthoDB" id="2657231at2759"/>
<name>A0A1B7MHH4_9AGAM</name>
<dbReference type="Proteomes" id="UP000092154">
    <property type="component" value="Unassembled WGS sequence"/>
</dbReference>
<sequence>MSIGPSNTDPYSPTLNALLVALSLPFELASPTDMTPLFLAVLESILQSRLPIPASIRASRSSLAKVEATKVFLGVLECDVLPPDEDI</sequence>
<proteinExistence type="predicted"/>
<dbReference type="EMBL" id="KV449142">
    <property type="protein sequence ID" value="OAX32045.1"/>
    <property type="molecule type" value="Genomic_DNA"/>
</dbReference>
<accession>A0A1B7MHH4</accession>
<reference evidence="1 2" key="1">
    <citation type="submission" date="2016-06" db="EMBL/GenBank/DDBJ databases">
        <title>Comparative genomics of the ectomycorrhizal sister species Rhizopogon vinicolor and Rhizopogon vesiculosus (Basidiomycota: Boletales) reveals a divergence of the mating type B locus.</title>
        <authorList>
            <consortium name="DOE Joint Genome Institute"/>
            <person name="Mujic A.B."/>
            <person name="Kuo A."/>
            <person name="Tritt A."/>
            <person name="Lipzen A."/>
            <person name="Chen C."/>
            <person name="Johnson J."/>
            <person name="Sharma A."/>
            <person name="Barry K."/>
            <person name="Grigoriev I.V."/>
            <person name="Spatafora J.W."/>
        </authorList>
    </citation>
    <scope>NUCLEOTIDE SEQUENCE [LARGE SCALE GENOMIC DNA]</scope>
    <source>
        <strain evidence="1 2">AM-OR11-026</strain>
    </source>
</reference>
<feature type="non-terminal residue" evidence="1">
    <location>
        <position position="87"/>
    </location>
</feature>